<proteinExistence type="predicted"/>
<reference evidence="5 6" key="1">
    <citation type="submission" date="2020-04" db="EMBL/GenBank/DDBJ databases">
        <authorList>
            <person name="De Canck E."/>
        </authorList>
    </citation>
    <scope>NUCLEOTIDE SEQUENCE [LARGE SCALE GENOMIC DNA]</scope>
    <source>
        <strain evidence="5 6">LMG 29739</strain>
    </source>
</reference>
<keyword evidence="2" id="KW-0521">NADP</keyword>
<evidence type="ECO:0000256" key="1">
    <source>
        <dbReference type="ARBA" id="ARBA00005104"/>
    </source>
</evidence>
<dbReference type="EMBL" id="CADIKF010000001">
    <property type="protein sequence ID" value="CAB3745794.1"/>
    <property type="molecule type" value="Genomic_DNA"/>
</dbReference>
<sequence>MHIVCHMMSSLDGRSLTDNWNLDFATQCYEDTAASFKADAWACGRVTMQEISHGKDYPRGLARQPVARTDHFVQRDASQYAISIDPKGRVAWESASALESHIVEVLAENVSDDYLAHLQSIGASYLFGGRDDIELRRVVDTLERELKIGKLIVEGGGHVAGAFVNAQLVDEVSVLLMPLVDGREAHTSSFEVAMEQWKKPAYLQLQSVERLDRDVVWLRYTRKQ</sequence>
<evidence type="ECO:0000259" key="4">
    <source>
        <dbReference type="Pfam" id="PF01872"/>
    </source>
</evidence>
<name>A0A6J5CXW7_9BURK</name>
<dbReference type="InterPro" id="IPR024072">
    <property type="entry name" value="DHFR-like_dom_sf"/>
</dbReference>
<dbReference type="Proteomes" id="UP000494329">
    <property type="component" value="Unassembled WGS sequence"/>
</dbReference>
<evidence type="ECO:0000313" key="5">
    <source>
        <dbReference type="EMBL" id="CAB3745794.1"/>
    </source>
</evidence>
<dbReference type="AlphaFoldDB" id="A0A6J5CXW7"/>
<dbReference type="InterPro" id="IPR050765">
    <property type="entry name" value="Riboflavin_Biosynth_HTPR"/>
</dbReference>
<dbReference type="Pfam" id="PF01872">
    <property type="entry name" value="RibD_C"/>
    <property type="match status" value="1"/>
</dbReference>
<evidence type="ECO:0000256" key="2">
    <source>
        <dbReference type="ARBA" id="ARBA00022857"/>
    </source>
</evidence>
<dbReference type="RefSeq" id="WP_175108714.1">
    <property type="nucleotide sequence ID" value="NZ_CADIKF010000001.1"/>
</dbReference>
<dbReference type="PANTHER" id="PTHR38011:SF7">
    <property type="entry name" value="2,5-DIAMINO-6-RIBOSYLAMINO-4(3H)-PYRIMIDINONE 5'-PHOSPHATE REDUCTASE"/>
    <property type="match status" value="1"/>
</dbReference>
<gene>
    <name evidence="5" type="ORF">LMG29739_00027</name>
</gene>
<dbReference type="PANTHER" id="PTHR38011">
    <property type="entry name" value="DIHYDROFOLATE REDUCTASE FAMILY PROTEIN (AFU_ORTHOLOGUE AFUA_8G06820)"/>
    <property type="match status" value="1"/>
</dbReference>
<dbReference type="SUPFAM" id="SSF53597">
    <property type="entry name" value="Dihydrofolate reductase-like"/>
    <property type="match status" value="1"/>
</dbReference>
<comment type="pathway">
    <text evidence="1">Cofactor biosynthesis; riboflavin biosynthesis.</text>
</comment>
<accession>A0A6J5CXW7</accession>
<evidence type="ECO:0000256" key="3">
    <source>
        <dbReference type="ARBA" id="ARBA00023002"/>
    </source>
</evidence>
<dbReference type="GO" id="GO:0008703">
    <property type="term" value="F:5-amino-6-(5-phosphoribosylamino)uracil reductase activity"/>
    <property type="evidence" value="ECO:0007669"/>
    <property type="project" value="InterPro"/>
</dbReference>
<evidence type="ECO:0000313" key="6">
    <source>
        <dbReference type="Proteomes" id="UP000494329"/>
    </source>
</evidence>
<feature type="domain" description="Bacterial bifunctional deaminase-reductase C-terminal" evidence="4">
    <location>
        <begin position="2"/>
        <end position="216"/>
    </location>
</feature>
<dbReference type="InterPro" id="IPR002734">
    <property type="entry name" value="RibDG_C"/>
</dbReference>
<keyword evidence="6" id="KW-1185">Reference proteome</keyword>
<organism evidence="5 6">
    <name type="scientific">Paraburkholderia solisilvae</name>
    <dbReference type="NCBI Taxonomy" id="624376"/>
    <lineage>
        <taxon>Bacteria</taxon>
        <taxon>Pseudomonadati</taxon>
        <taxon>Pseudomonadota</taxon>
        <taxon>Betaproteobacteria</taxon>
        <taxon>Burkholderiales</taxon>
        <taxon>Burkholderiaceae</taxon>
        <taxon>Paraburkholderia</taxon>
    </lineage>
</organism>
<dbReference type="Gene3D" id="3.40.430.10">
    <property type="entry name" value="Dihydrofolate Reductase, subunit A"/>
    <property type="match status" value="1"/>
</dbReference>
<protein>
    <recommendedName>
        <fullName evidence="4">Bacterial bifunctional deaminase-reductase C-terminal domain-containing protein</fullName>
    </recommendedName>
</protein>
<dbReference type="GO" id="GO:0009231">
    <property type="term" value="P:riboflavin biosynthetic process"/>
    <property type="evidence" value="ECO:0007669"/>
    <property type="project" value="InterPro"/>
</dbReference>
<keyword evidence="3" id="KW-0560">Oxidoreductase</keyword>